<dbReference type="NCBIfam" id="TIGR01509">
    <property type="entry name" value="HAD-SF-IA-v3"/>
    <property type="match status" value="1"/>
</dbReference>
<dbReference type="InterPro" id="IPR041492">
    <property type="entry name" value="HAD_2"/>
</dbReference>
<evidence type="ECO:0000313" key="1">
    <source>
        <dbReference type="EMBL" id="EGC81585.1"/>
    </source>
</evidence>
<dbReference type="GO" id="GO:0006281">
    <property type="term" value="P:DNA repair"/>
    <property type="evidence" value="ECO:0007669"/>
    <property type="project" value="TreeGrafter"/>
</dbReference>
<proteinExistence type="predicted"/>
<dbReference type="InterPro" id="IPR036412">
    <property type="entry name" value="HAD-like_sf"/>
</dbReference>
<dbReference type="EMBL" id="AEXM01000030">
    <property type="protein sequence ID" value="EGC81585.1"/>
    <property type="molecule type" value="Genomic_DNA"/>
</dbReference>
<dbReference type="PATRIC" id="fig|879305.3.peg.1431"/>
<dbReference type="PANTHER" id="PTHR43434:SF3">
    <property type="entry name" value="GMP_IMP NUCLEOTIDASE YRFG"/>
    <property type="match status" value="1"/>
</dbReference>
<protein>
    <submittedName>
        <fullName evidence="1">HAD hydrolase, family IA, variant 3</fullName>
    </submittedName>
</protein>
<dbReference type="Gene3D" id="3.40.50.1000">
    <property type="entry name" value="HAD superfamily/HAD-like"/>
    <property type="match status" value="1"/>
</dbReference>
<sequence length="221" mass="25539">MKSLIFDIDGTVLDSMHIWIEPMDKIFAKYNFKLSDLPKERKGEIEALPFEAMCEFIAENVACDMSKDEVIKYFVDNLENAYRNELLPKDGAVDFIKDLKDAGYKISVASSTDYVYLEPALKRIGIYDCFDFFATPDITKMKKSDDSYWKYSIDKHKKNPEDIVLFDDALYAIKASKKSGIKTIGVKDFPWNENEWEHIKNEADTYTDRISAISIDEIESL</sequence>
<gene>
    <name evidence="1" type="ORF">HMPREF9290_0875</name>
</gene>
<dbReference type="eggNOG" id="COG0637">
    <property type="taxonomic scope" value="Bacteria"/>
</dbReference>
<dbReference type="PANTHER" id="PTHR43434">
    <property type="entry name" value="PHOSPHOGLYCOLATE PHOSPHATASE"/>
    <property type="match status" value="1"/>
</dbReference>
<accession>F0GXA0</accession>
<keyword evidence="2" id="KW-1185">Reference proteome</keyword>
<dbReference type="InterPro" id="IPR006439">
    <property type="entry name" value="HAD-SF_hydro_IA"/>
</dbReference>
<reference evidence="1 2" key="1">
    <citation type="submission" date="2011-01" db="EMBL/GenBank/DDBJ databases">
        <authorList>
            <person name="Durkin A.S."/>
            <person name="Madupu R."/>
            <person name="Torralba M."/>
            <person name="Gillis M."/>
            <person name="Methe B."/>
            <person name="Sutton G."/>
            <person name="Nelson K.E."/>
        </authorList>
    </citation>
    <scope>NUCLEOTIDE SEQUENCE [LARGE SCALE GENOMIC DNA]</scope>
    <source>
        <strain evidence="1 2">ACS-065-V-Col13</strain>
    </source>
</reference>
<dbReference type="Gene3D" id="1.10.150.240">
    <property type="entry name" value="Putative phosphatase, domain 2"/>
    <property type="match status" value="1"/>
</dbReference>
<dbReference type="STRING" id="879305.HMPREF9290_0875"/>
<keyword evidence="1" id="KW-0378">Hydrolase</keyword>
<dbReference type="AlphaFoldDB" id="F0GXA0"/>
<dbReference type="GO" id="GO:0005829">
    <property type="term" value="C:cytosol"/>
    <property type="evidence" value="ECO:0007669"/>
    <property type="project" value="TreeGrafter"/>
</dbReference>
<dbReference type="GO" id="GO:0008967">
    <property type="term" value="F:phosphoglycolate phosphatase activity"/>
    <property type="evidence" value="ECO:0007669"/>
    <property type="project" value="TreeGrafter"/>
</dbReference>
<name>F0GXA0_9FIRM</name>
<dbReference type="SUPFAM" id="SSF56784">
    <property type="entry name" value="HAD-like"/>
    <property type="match status" value="1"/>
</dbReference>
<dbReference type="SFLD" id="SFLDS00003">
    <property type="entry name" value="Haloacid_Dehalogenase"/>
    <property type="match status" value="1"/>
</dbReference>
<dbReference type="Proteomes" id="UP000005286">
    <property type="component" value="Unassembled WGS sequence"/>
</dbReference>
<dbReference type="InterPro" id="IPR023214">
    <property type="entry name" value="HAD_sf"/>
</dbReference>
<comment type="caution">
    <text evidence="1">The sequence shown here is derived from an EMBL/GenBank/DDBJ whole genome shotgun (WGS) entry which is preliminary data.</text>
</comment>
<dbReference type="InterPro" id="IPR050155">
    <property type="entry name" value="HAD-like_hydrolase_sf"/>
</dbReference>
<dbReference type="InterPro" id="IPR023198">
    <property type="entry name" value="PGP-like_dom2"/>
</dbReference>
<dbReference type="RefSeq" id="WP_004835528.1">
    <property type="nucleotide sequence ID" value="NZ_AEXM01000030.1"/>
</dbReference>
<evidence type="ECO:0000313" key="2">
    <source>
        <dbReference type="Proteomes" id="UP000005286"/>
    </source>
</evidence>
<dbReference type="Pfam" id="PF13419">
    <property type="entry name" value="HAD_2"/>
    <property type="match status" value="1"/>
</dbReference>
<dbReference type="SFLD" id="SFLDG01129">
    <property type="entry name" value="C1.5:_HAD__Beta-PGM__Phosphata"/>
    <property type="match status" value="1"/>
</dbReference>
<organism evidence="1 2">
    <name type="scientific">Anaerococcus prevotii ACS-065-V-Col13</name>
    <dbReference type="NCBI Taxonomy" id="879305"/>
    <lineage>
        <taxon>Bacteria</taxon>
        <taxon>Bacillati</taxon>
        <taxon>Bacillota</taxon>
        <taxon>Tissierellia</taxon>
        <taxon>Tissierellales</taxon>
        <taxon>Peptoniphilaceae</taxon>
        <taxon>Anaerococcus</taxon>
    </lineage>
</organism>